<dbReference type="EMBL" id="AP014854">
    <property type="protein sequence ID" value="BAR99739.1"/>
    <property type="molecule type" value="Genomic_DNA"/>
</dbReference>
<proteinExistence type="predicted"/>
<organism evidence="1">
    <name type="scientific">Blastochloris viridis</name>
    <name type="common">Rhodopseudomonas viridis</name>
    <dbReference type="NCBI Taxonomy" id="1079"/>
    <lineage>
        <taxon>Bacteria</taxon>
        <taxon>Pseudomonadati</taxon>
        <taxon>Pseudomonadota</taxon>
        <taxon>Alphaproteobacteria</taxon>
        <taxon>Hyphomicrobiales</taxon>
        <taxon>Blastochloridaceae</taxon>
        <taxon>Blastochloris</taxon>
    </lineage>
</organism>
<reference evidence="1" key="1">
    <citation type="journal article" date="2015" name="Genome Announc.">
        <title>Complete Genome Sequence of the Bacteriochlorophyll b-Producing Photosynthetic Bacterium Blastochloris viridis.</title>
        <authorList>
            <person name="Tsukatani Y."/>
            <person name="Hirose Y."/>
            <person name="Harada J."/>
            <person name="Misawa N."/>
            <person name="Mori K."/>
            <person name="Inoue K."/>
            <person name="Tamiaki H."/>
        </authorList>
    </citation>
    <scope>NUCLEOTIDE SEQUENCE [LARGE SCALE GENOMIC DNA]</scope>
    <source>
        <strain evidence="1">DSM 133</strain>
    </source>
</reference>
<name>A0A182D2R5_BLAVI</name>
<evidence type="ECO:0000313" key="1">
    <source>
        <dbReference type="EMBL" id="BAR99739.1"/>
    </source>
</evidence>
<gene>
    <name evidence="1" type="ORF">BV133_2146</name>
</gene>
<accession>A0A182D2R5</accession>
<sequence>MSGGCRSRQNRRNYLPTLGFGIGLPAAGCRIARMLEFAHQRAISA</sequence>
<dbReference type="AlphaFoldDB" id="A0A182D2R5"/>
<protein>
    <submittedName>
        <fullName evidence="1">Uncharacterized protein</fullName>
    </submittedName>
</protein>